<dbReference type="EMBL" id="BGPR01033225">
    <property type="protein sequence ID" value="GBO07089.1"/>
    <property type="molecule type" value="Genomic_DNA"/>
</dbReference>
<dbReference type="PRINTS" id="PR01163">
    <property type="entry name" value="BETATUBULIN"/>
</dbReference>
<evidence type="ECO:0000313" key="7">
    <source>
        <dbReference type="Proteomes" id="UP000499080"/>
    </source>
</evidence>
<dbReference type="GO" id="GO:0005874">
    <property type="term" value="C:microtubule"/>
    <property type="evidence" value="ECO:0007669"/>
    <property type="project" value="UniProtKB-KW"/>
</dbReference>
<dbReference type="PANTHER" id="PTHR11588">
    <property type="entry name" value="TUBULIN"/>
    <property type="match status" value="1"/>
</dbReference>
<proteinExistence type="inferred from homology"/>
<dbReference type="GO" id="GO:0005525">
    <property type="term" value="F:GTP binding"/>
    <property type="evidence" value="ECO:0007669"/>
    <property type="project" value="UniProtKB-KW"/>
</dbReference>
<dbReference type="Pfam" id="PF00091">
    <property type="entry name" value="Tubulin"/>
    <property type="match status" value="1"/>
</dbReference>
<reference evidence="6 7" key="1">
    <citation type="journal article" date="2019" name="Sci. Rep.">
        <title>Orb-weaving spider Araneus ventricosus genome elucidates the spidroin gene catalogue.</title>
        <authorList>
            <person name="Kono N."/>
            <person name="Nakamura H."/>
            <person name="Ohtoshi R."/>
            <person name="Moran D.A.P."/>
            <person name="Shinohara A."/>
            <person name="Yoshida Y."/>
            <person name="Fujiwara M."/>
            <person name="Mori M."/>
            <person name="Tomita M."/>
            <person name="Arakawa K."/>
        </authorList>
    </citation>
    <scope>NUCLEOTIDE SEQUENCE [LARGE SCALE GENOMIC DNA]</scope>
</reference>
<keyword evidence="4" id="KW-0342">GTP-binding</keyword>
<keyword evidence="2" id="KW-0493">Microtubule</keyword>
<protein>
    <submittedName>
        <fullName evidence="6">Tubulin beta-2 chain</fullName>
    </submittedName>
</protein>
<evidence type="ECO:0000313" key="6">
    <source>
        <dbReference type="EMBL" id="GBO07089.1"/>
    </source>
</evidence>
<comment type="similarity">
    <text evidence="1">Belongs to the tubulin family.</text>
</comment>
<evidence type="ECO:0000256" key="4">
    <source>
        <dbReference type="ARBA" id="ARBA00023134"/>
    </source>
</evidence>
<dbReference type="PRINTS" id="PR01161">
    <property type="entry name" value="TUBULIN"/>
</dbReference>
<keyword evidence="3" id="KW-0547">Nucleotide-binding</keyword>
<name>A0A4Y2U264_ARAVE</name>
<evidence type="ECO:0000256" key="1">
    <source>
        <dbReference type="ARBA" id="ARBA00009636"/>
    </source>
</evidence>
<dbReference type="InterPro" id="IPR036525">
    <property type="entry name" value="Tubulin/FtsZ_GTPase_sf"/>
</dbReference>
<dbReference type="InterPro" id="IPR000217">
    <property type="entry name" value="Tubulin"/>
</dbReference>
<dbReference type="Gene3D" id="3.40.50.1440">
    <property type="entry name" value="Tubulin/FtsZ, GTPase domain"/>
    <property type="match status" value="1"/>
</dbReference>
<dbReference type="GO" id="GO:0005200">
    <property type="term" value="F:structural constituent of cytoskeleton"/>
    <property type="evidence" value="ECO:0007669"/>
    <property type="project" value="InterPro"/>
</dbReference>
<feature type="domain" description="Tubulin/FtsZ GTPase" evidence="5">
    <location>
        <begin position="17"/>
        <end position="99"/>
    </location>
</feature>
<dbReference type="GO" id="GO:0003924">
    <property type="term" value="F:GTPase activity"/>
    <property type="evidence" value="ECO:0007669"/>
    <property type="project" value="InterPro"/>
</dbReference>
<organism evidence="6 7">
    <name type="scientific">Araneus ventricosus</name>
    <name type="common">Orbweaver spider</name>
    <name type="synonym">Epeira ventricosa</name>
    <dbReference type="NCBI Taxonomy" id="182803"/>
    <lineage>
        <taxon>Eukaryota</taxon>
        <taxon>Metazoa</taxon>
        <taxon>Ecdysozoa</taxon>
        <taxon>Arthropoda</taxon>
        <taxon>Chelicerata</taxon>
        <taxon>Arachnida</taxon>
        <taxon>Araneae</taxon>
        <taxon>Araneomorphae</taxon>
        <taxon>Entelegynae</taxon>
        <taxon>Araneoidea</taxon>
        <taxon>Araneidae</taxon>
        <taxon>Araneus</taxon>
    </lineage>
</organism>
<evidence type="ECO:0000256" key="2">
    <source>
        <dbReference type="ARBA" id="ARBA00022701"/>
    </source>
</evidence>
<dbReference type="OrthoDB" id="5833119at2759"/>
<sequence>MRRMEMFGKYNLRVVFFHPSQSGAGKNLAKVHDTEGAEVVDSVLVVFRKEAKSCNCLQGFQLTHSLEMGTGSGIGTLVISKISGEYSDRIMNTFTIVPSPEV</sequence>
<dbReference type="SUPFAM" id="SSF52490">
    <property type="entry name" value="Tubulin nucleotide-binding domain-like"/>
    <property type="match status" value="1"/>
</dbReference>
<comment type="caution">
    <text evidence="6">The sequence shown here is derived from an EMBL/GenBank/DDBJ whole genome shotgun (WGS) entry which is preliminary data.</text>
</comment>
<dbReference type="InterPro" id="IPR002453">
    <property type="entry name" value="Beta_tubulin"/>
</dbReference>
<accession>A0A4Y2U264</accession>
<dbReference type="InterPro" id="IPR003008">
    <property type="entry name" value="Tubulin_FtsZ_GTPase"/>
</dbReference>
<dbReference type="Proteomes" id="UP000499080">
    <property type="component" value="Unassembled WGS sequence"/>
</dbReference>
<evidence type="ECO:0000259" key="5">
    <source>
        <dbReference type="Pfam" id="PF00091"/>
    </source>
</evidence>
<dbReference type="AlphaFoldDB" id="A0A4Y2U264"/>
<gene>
    <name evidence="6" type="primary">TBB2</name>
    <name evidence="6" type="ORF">AVEN_244451_1</name>
</gene>
<dbReference type="GO" id="GO:0007017">
    <property type="term" value="P:microtubule-based process"/>
    <property type="evidence" value="ECO:0007669"/>
    <property type="project" value="InterPro"/>
</dbReference>
<keyword evidence="7" id="KW-1185">Reference proteome</keyword>
<evidence type="ECO:0000256" key="3">
    <source>
        <dbReference type="ARBA" id="ARBA00022741"/>
    </source>
</evidence>